<reference evidence="2 3" key="1">
    <citation type="submission" date="2021-02" db="EMBL/GenBank/DDBJ databases">
        <title>Porcisia hertigi Genome sequencing and assembly.</title>
        <authorList>
            <person name="Almutairi H."/>
            <person name="Gatherer D."/>
        </authorList>
    </citation>
    <scope>NUCLEOTIDE SEQUENCE [LARGE SCALE GENOMIC DNA]</scope>
    <source>
        <strain evidence="2 3">C119</strain>
    </source>
</reference>
<dbReference type="KEGG" id="phet:94292878"/>
<keyword evidence="3" id="KW-1185">Reference proteome</keyword>
<feature type="region of interest" description="Disordered" evidence="1">
    <location>
        <begin position="1"/>
        <end position="60"/>
    </location>
</feature>
<evidence type="ECO:0000256" key="1">
    <source>
        <dbReference type="SAM" id="MobiDB-lite"/>
    </source>
</evidence>
<evidence type="ECO:0000313" key="2">
    <source>
        <dbReference type="EMBL" id="KAG5510556.1"/>
    </source>
</evidence>
<dbReference type="OrthoDB" id="273796at2759"/>
<feature type="region of interest" description="Disordered" evidence="1">
    <location>
        <begin position="113"/>
        <end position="151"/>
    </location>
</feature>
<accession>A0A836YI77</accession>
<comment type="caution">
    <text evidence="2">The sequence shown here is derived from an EMBL/GenBank/DDBJ whole genome shotgun (WGS) entry which is preliminary data.</text>
</comment>
<protein>
    <submittedName>
        <fullName evidence="2">Uncharacterized protein</fullName>
    </submittedName>
</protein>
<feature type="compositionally biased region" description="Low complexity" evidence="1">
    <location>
        <begin position="34"/>
        <end position="60"/>
    </location>
</feature>
<organism evidence="2 3">
    <name type="scientific">Porcisia hertigi</name>
    <dbReference type="NCBI Taxonomy" id="2761500"/>
    <lineage>
        <taxon>Eukaryota</taxon>
        <taxon>Discoba</taxon>
        <taxon>Euglenozoa</taxon>
        <taxon>Kinetoplastea</taxon>
        <taxon>Metakinetoplastina</taxon>
        <taxon>Trypanosomatida</taxon>
        <taxon>Trypanosomatidae</taxon>
        <taxon>Leishmaniinae</taxon>
        <taxon>Porcisia</taxon>
    </lineage>
</organism>
<feature type="compositionally biased region" description="Basic and acidic residues" evidence="1">
    <location>
        <begin position="137"/>
        <end position="151"/>
    </location>
</feature>
<feature type="compositionally biased region" description="Basic and acidic residues" evidence="1">
    <location>
        <begin position="792"/>
        <end position="802"/>
    </location>
</feature>
<feature type="compositionally biased region" description="Polar residues" evidence="1">
    <location>
        <begin position="1469"/>
        <end position="1481"/>
    </location>
</feature>
<proteinExistence type="predicted"/>
<feature type="compositionally biased region" description="Basic and acidic residues" evidence="1">
    <location>
        <begin position="1411"/>
        <end position="1426"/>
    </location>
</feature>
<feature type="region of interest" description="Disordered" evidence="1">
    <location>
        <begin position="1507"/>
        <end position="1565"/>
    </location>
</feature>
<dbReference type="GeneID" id="94292878"/>
<feature type="region of interest" description="Disordered" evidence="1">
    <location>
        <begin position="586"/>
        <end position="637"/>
    </location>
</feature>
<dbReference type="Proteomes" id="UP000674318">
    <property type="component" value="Unassembled WGS sequence"/>
</dbReference>
<sequence>MTDDVSHIAPFTSSPSQQPPQDLVITESVSTGQAGVAANSAARASDHATTATQATSASFNRTDTSVTLAALRRLAASSKPSAASTETLSDVADASCVQPPAVLPVLFTSNSMGATQSSPIPRGHRNGSRGNTILLPRDSHRDHSGRGDQRKSAVNASVLPWWKRILVDAEYRRRLMQLCTEGYHEELRLLHDTPELLSSGAGMEVRKVWRERRWMDDDLERGGLQQDGSDDVRGEASRGGAVGIGTPSSSLQAERVNTMERGAQRLQMAEPMMDEVDEVVVMAQHVVFCGQDSDSTSHFSTKHPRCIMNASTLESVQRIALDAMPPIQHERERERQVHAVKRHLSTLRRFSRETPYEVKASYASDVLAGRVDVPMQTAITDAVMDEQDCLSHTSGGKAATRPKALRDIYSFPPPKLIPSSLTTHLIPCQDDQTHGLNFERIVQLPMRKPHQPPTPQWMRPQLPPGMWAVETLQTEVTRTREMVHASLVRDPLAVEKRAAAIKDTAEAPTPREGTPAATEATTAAVAVASNGKKRDHDSVHLRRQEAAAACVNGIENLYGLQSVWRSPLPPGGFLRVSPDPRFAMWPDSEDEDEDEGEDGLVGNMAGSDNSQGRHLPRGGNGGGGHHGVAKTTRSPARLHKRQAQMHRLARRVNHQTHKLRYLHSMGHRRVCYGDLELCDSDDDSASSTSAVSSLSQAGHTSNTTSVMRKFFGKFESKVAKVSTSQATSAGNGHTCNRQWRSQDHLEYLSRGARPVYSGALNINVYAECVELKKRNATTTNECGDNNAPPLGRDSRDPHRRESTPATTTRRFLGCYRQSRLLIHFKLYCRALYEEERLRCSGPCAHVIGNPCGGAPDYTPATTGALAGVPTIPHPVLKLQVHAPSLRKPYSRRVPILSTISGCRCWEGLYPDLGSDPFSPAQHAWQQLRQSILVRQALRDIFDELPHDKEGLLDKRTFVLFVLQLLELFFPTHLPAATHVAIAEEEWVYRGTTEHVGPQTFHEKFFLFPLIFHRNIAAVTEDHLVEFWTLVRVCLHAQRRVHEKAAAMHKTNALPSSSSLWAGKNCAKPSSDGLSLLIPLTHFTREQLDTLLLCPPPAFDADVYDRYCLLRRAFRYDPKVRTALRSHQYAVARSVAEKQHQENLRACRWATDQGEAAVDTPTWLKTYRERLSVADPTRRADVEATAQRELDARQRQQEAQEHDALLENSEYYQARTIGLQSRAATIISGIENISSNWDLHQTDLFVVQQEEKASACQRKEKDMEDLLLEYLSDVPREVFDGDISLRGRYLLNLHFQEERRKYAAAWTQLSSERASTVALADSDRAAATLSANLSSMKSRMRRRRGTRAEGEGQRYMAMTTGCLGSTVTRSFHTATLSPLRAAPTRVSSALSTSRVYRRLSKALPRLGNEASMSEKRTAHHSGPRDDGNSGAGASKLLAPFPTTGSDSRAAGAKHIRTSTTRGAHLVGRNTPCSSAGVSSLGSGRSEEDIMSVTRCRWGPTTACSESLHRKMNAARQPRVAHSATPRVLGTLPPPVPLPQDSDRSETPTSRRSSAAQTDVTVSAPSHVSPALQHLQLLSSSIASSAPVQGTTWPPSALRLHLSEADKRAAPRQVHWATGMNLAVTQVVSTPPKGPRVSSTVQPSLPSASELFVQRLRAQQRRRKQFKRQFHSATKIAARVVGNH</sequence>
<feature type="region of interest" description="Disordered" evidence="1">
    <location>
        <begin position="1405"/>
        <end position="1486"/>
    </location>
</feature>
<feature type="region of interest" description="Disordered" evidence="1">
    <location>
        <begin position="220"/>
        <end position="248"/>
    </location>
</feature>
<evidence type="ECO:0000313" key="3">
    <source>
        <dbReference type="Proteomes" id="UP000674318"/>
    </source>
</evidence>
<feature type="region of interest" description="Disordered" evidence="1">
    <location>
        <begin position="778"/>
        <end position="806"/>
    </location>
</feature>
<name>A0A836YI77_9TRYP</name>
<dbReference type="EMBL" id="JAFJZO010000009">
    <property type="protein sequence ID" value="KAG5510556.1"/>
    <property type="molecule type" value="Genomic_DNA"/>
</dbReference>
<dbReference type="RefSeq" id="XP_067759160.1">
    <property type="nucleotide sequence ID" value="XM_067902801.1"/>
</dbReference>
<feature type="compositionally biased region" description="Acidic residues" evidence="1">
    <location>
        <begin position="587"/>
        <end position="598"/>
    </location>
</feature>
<gene>
    <name evidence="2" type="ORF">JKF63_06853</name>
</gene>
<feature type="compositionally biased region" description="Polar residues" evidence="1">
    <location>
        <begin position="1545"/>
        <end position="1564"/>
    </location>
</feature>